<dbReference type="SUPFAM" id="SSF55021">
    <property type="entry name" value="ACT-like"/>
    <property type="match status" value="1"/>
</dbReference>
<dbReference type="PANTHER" id="PTHR31131">
    <property type="entry name" value="CHROMOSOME 1, WHOLE GENOME SHOTGUN SEQUENCE"/>
    <property type="match status" value="1"/>
</dbReference>
<feature type="chain" id="PRO_5002317309" description="CASTOR ACT domain-containing protein" evidence="2">
    <location>
        <begin position="23"/>
        <end position="436"/>
    </location>
</feature>
<feature type="region of interest" description="Disordered" evidence="1">
    <location>
        <begin position="172"/>
        <end position="200"/>
    </location>
</feature>
<evidence type="ECO:0000313" key="4">
    <source>
        <dbReference type="EMBL" id="KIY69695.1"/>
    </source>
</evidence>
<dbReference type="GO" id="GO:0006520">
    <property type="term" value="P:amino acid metabolic process"/>
    <property type="evidence" value="ECO:0007669"/>
    <property type="project" value="UniProtKB-ARBA"/>
</dbReference>
<feature type="signal peptide" evidence="2">
    <location>
        <begin position="1"/>
        <end position="22"/>
    </location>
</feature>
<dbReference type="EMBL" id="KN880479">
    <property type="protein sequence ID" value="KIY69695.1"/>
    <property type="molecule type" value="Genomic_DNA"/>
</dbReference>
<organism evidence="4 5">
    <name type="scientific">Cylindrobasidium torrendii FP15055 ss-10</name>
    <dbReference type="NCBI Taxonomy" id="1314674"/>
    <lineage>
        <taxon>Eukaryota</taxon>
        <taxon>Fungi</taxon>
        <taxon>Dikarya</taxon>
        <taxon>Basidiomycota</taxon>
        <taxon>Agaricomycotina</taxon>
        <taxon>Agaricomycetes</taxon>
        <taxon>Agaricomycetidae</taxon>
        <taxon>Agaricales</taxon>
        <taxon>Marasmiineae</taxon>
        <taxon>Physalacriaceae</taxon>
        <taxon>Cylindrobasidium</taxon>
    </lineage>
</organism>
<protein>
    <recommendedName>
        <fullName evidence="3">CASTOR ACT domain-containing protein</fullName>
    </recommendedName>
</protein>
<sequence length="436" mass="47773">MPTSLLLLPISLALVGLPRSRLEELTRPILRYILQPTQTFLNITCNEIEMSLFVEQGDLLEFERIARRDRHRRRGSQGSAGGPQREAVEISYEPWSVLQIDSHSDQLDNSGARINELSAPLAAAGISILYQSSYMSDFILVKESRLQEVLALFSASGFSLYDASSIPGSPTPAVLTRASSPTGVRPDVEPVRSKSGSPHAGQVCMLDTDLTSVGLVDDAVEQWQLKIIKLIAYADLVVPSKRSPPISSAYPESDEDSEDGYFSHSPSSESPLSSIPSHSRSTSDLVASHKPSSKHRLSALTALRIDTTPLTTTPPPVPFFSFTRTAEGSSLTTDVSVLAALFPKHDRHMVICGGELDFEEQPGDSDEDDEECNGKLRCLQIDLRRFGLDKHGLVNRFSTILEQAGINHMYSSTLKTANIMVPKRQALRAQALLRSC</sequence>
<evidence type="ECO:0000256" key="1">
    <source>
        <dbReference type="SAM" id="MobiDB-lite"/>
    </source>
</evidence>
<evidence type="ECO:0000256" key="2">
    <source>
        <dbReference type="SAM" id="SignalP"/>
    </source>
</evidence>
<name>A0A0D7BHQ1_9AGAR</name>
<keyword evidence="2" id="KW-0732">Signal</keyword>
<dbReference type="OrthoDB" id="58529at2759"/>
<feature type="region of interest" description="Disordered" evidence="1">
    <location>
        <begin position="243"/>
        <end position="293"/>
    </location>
</feature>
<accession>A0A0D7BHQ1</accession>
<dbReference type="InterPro" id="IPR045865">
    <property type="entry name" value="ACT-like_dom_sf"/>
</dbReference>
<dbReference type="GO" id="GO:0046394">
    <property type="term" value="P:carboxylic acid biosynthetic process"/>
    <property type="evidence" value="ECO:0007669"/>
    <property type="project" value="UniProtKB-ARBA"/>
</dbReference>
<evidence type="ECO:0000313" key="5">
    <source>
        <dbReference type="Proteomes" id="UP000054007"/>
    </source>
</evidence>
<dbReference type="InterPro" id="IPR051719">
    <property type="entry name" value="CASTOR_mTORC1"/>
</dbReference>
<dbReference type="Proteomes" id="UP000054007">
    <property type="component" value="Unassembled WGS sequence"/>
</dbReference>
<dbReference type="InterPro" id="IPR027795">
    <property type="entry name" value="CASTOR_ACT_dom"/>
</dbReference>
<dbReference type="Pfam" id="PF13840">
    <property type="entry name" value="ACT_7"/>
    <property type="match status" value="1"/>
</dbReference>
<proteinExistence type="predicted"/>
<keyword evidence="5" id="KW-1185">Reference proteome</keyword>
<dbReference type="PANTHER" id="PTHR31131:SF6">
    <property type="entry name" value="CASTOR ACT DOMAIN-CONTAINING PROTEIN"/>
    <property type="match status" value="1"/>
</dbReference>
<evidence type="ECO:0000259" key="3">
    <source>
        <dbReference type="Pfam" id="PF13840"/>
    </source>
</evidence>
<dbReference type="AlphaFoldDB" id="A0A0D7BHQ1"/>
<gene>
    <name evidence="4" type="ORF">CYLTODRAFT_430257</name>
</gene>
<reference evidence="4 5" key="1">
    <citation type="journal article" date="2015" name="Fungal Genet. Biol.">
        <title>Evolution of novel wood decay mechanisms in Agaricales revealed by the genome sequences of Fistulina hepatica and Cylindrobasidium torrendii.</title>
        <authorList>
            <person name="Floudas D."/>
            <person name="Held B.W."/>
            <person name="Riley R."/>
            <person name="Nagy L.G."/>
            <person name="Koehler G."/>
            <person name="Ransdell A.S."/>
            <person name="Younus H."/>
            <person name="Chow J."/>
            <person name="Chiniquy J."/>
            <person name="Lipzen A."/>
            <person name="Tritt A."/>
            <person name="Sun H."/>
            <person name="Haridas S."/>
            <person name="LaButti K."/>
            <person name="Ohm R.A."/>
            <person name="Kues U."/>
            <person name="Blanchette R.A."/>
            <person name="Grigoriev I.V."/>
            <person name="Minto R.E."/>
            <person name="Hibbett D.S."/>
        </authorList>
    </citation>
    <scope>NUCLEOTIDE SEQUENCE [LARGE SCALE GENOMIC DNA]</scope>
    <source>
        <strain evidence="4 5">FP15055 ss-10</strain>
    </source>
</reference>
<feature type="compositionally biased region" description="Low complexity" evidence="1">
    <location>
        <begin position="263"/>
        <end position="283"/>
    </location>
</feature>
<feature type="domain" description="CASTOR ACT" evidence="3">
    <location>
        <begin position="92"/>
        <end position="151"/>
    </location>
</feature>
<dbReference type="Gene3D" id="3.30.2130.10">
    <property type="entry name" value="VC0802-like"/>
    <property type="match status" value="2"/>
</dbReference>